<dbReference type="EMBL" id="UZAI01010045">
    <property type="protein sequence ID" value="VDP06303.1"/>
    <property type="molecule type" value="Genomic_DNA"/>
</dbReference>
<protein>
    <submittedName>
        <fullName evidence="1">Uncharacterized protein</fullName>
    </submittedName>
</protein>
<dbReference type="Proteomes" id="UP000277204">
    <property type="component" value="Unassembled WGS sequence"/>
</dbReference>
<proteinExistence type="predicted"/>
<evidence type="ECO:0000313" key="2">
    <source>
        <dbReference type="Proteomes" id="UP000277204"/>
    </source>
</evidence>
<accession>A0A183MBM8</accession>
<dbReference type="AlphaFoldDB" id="A0A183MBM8"/>
<reference evidence="1 2" key="1">
    <citation type="submission" date="2018-11" db="EMBL/GenBank/DDBJ databases">
        <authorList>
            <consortium name="Pathogen Informatics"/>
        </authorList>
    </citation>
    <scope>NUCLEOTIDE SEQUENCE [LARGE SCALE GENOMIC DNA]</scope>
    <source>
        <strain evidence="1 2">Zambia</strain>
    </source>
</reference>
<gene>
    <name evidence="1" type="ORF">SMRZ_LOCUS13453</name>
</gene>
<sequence length="80" mass="9072">MVIRGSQQEILNLGFVLFGNRQQDLPVTLWELMLIDRFDPVSPSSTFDLMSQLKLDQHGKLGSTGWPFRFNVGIFTSVNS</sequence>
<keyword evidence="2" id="KW-1185">Reference proteome</keyword>
<organism evidence="1 2">
    <name type="scientific">Schistosoma margrebowiei</name>
    <dbReference type="NCBI Taxonomy" id="48269"/>
    <lineage>
        <taxon>Eukaryota</taxon>
        <taxon>Metazoa</taxon>
        <taxon>Spiralia</taxon>
        <taxon>Lophotrochozoa</taxon>
        <taxon>Platyhelminthes</taxon>
        <taxon>Trematoda</taxon>
        <taxon>Digenea</taxon>
        <taxon>Strigeidida</taxon>
        <taxon>Schistosomatoidea</taxon>
        <taxon>Schistosomatidae</taxon>
        <taxon>Schistosoma</taxon>
    </lineage>
</organism>
<evidence type="ECO:0000313" key="1">
    <source>
        <dbReference type="EMBL" id="VDP06303.1"/>
    </source>
</evidence>
<name>A0A183MBM8_9TREM</name>